<sequence>MKKNILLLIAILLTLNVSTSYANDKKESTIIEIKSYKNLK</sequence>
<feature type="chain" id="PRO_5046678031" evidence="1">
    <location>
        <begin position="23"/>
        <end position="40"/>
    </location>
</feature>
<organism evidence="2 3">
    <name type="scientific">Anaerococcus kampingae</name>
    <dbReference type="NCBI Taxonomy" id="3115614"/>
    <lineage>
        <taxon>Bacteria</taxon>
        <taxon>Bacillati</taxon>
        <taxon>Bacillota</taxon>
        <taxon>Tissierellia</taxon>
        <taxon>Tissierellales</taxon>
        <taxon>Peptoniphilaceae</taxon>
        <taxon>Anaerococcus</taxon>
    </lineage>
</organism>
<keyword evidence="1" id="KW-0732">Signal</keyword>
<accession>A0ABW9MB66</accession>
<dbReference type="Proteomes" id="UP001637994">
    <property type="component" value="Unassembled WGS sequence"/>
</dbReference>
<reference evidence="2 3" key="1">
    <citation type="journal article" date="2025" name="Anaerobe">
        <title>Description of Anaerococcus kampingiae sp. nov., Anaerococcus groningensis sp. nov., Anaerococcus martiniensis sp. nov., and Anaerococcus cruorum sp. nov., isolated from human clinical specimens.</title>
        <authorList>
            <person name="Boiten K.E."/>
            <person name="Meijer J."/>
            <person name="van Wezel E.M."/>
            <person name="Veloo A.C.M."/>
        </authorList>
    </citation>
    <scope>NUCLEOTIDE SEQUENCE [LARGE SCALE GENOMIC DNA]</scope>
    <source>
        <strain evidence="2 3">ENR0874</strain>
    </source>
</reference>
<proteinExistence type="predicted"/>
<dbReference type="EMBL" id="JBGMEF010000011">
    <property type="protein sequence ID" value="MFO3666558.1"/>
    <property type="molecule type" value="Genomic_DNA"/>
</dbReference>
<dbReference type="RefSeq" id="WP_265213392.1">
    <property type="nucleotide sequence ID" value="NZ_JBGMEF010000011.1"/>
</dbReference>
<name>A0ABW9MB66_9FIRM</name>
<evidence type="ECO:0000313" key="3">
    <source>
        <dbReference type="Proteomes" id="UP001637994"/>
    </source>
</evidence>
<evidence type="ECO:0000313" key="2">
    <source>
        <dbReference type="EMBL" id="MFO3666558.1"/>
    </source>
</evidence>
<comment type="caution">
    <text evidence="2">The sequence shown here is derived from an EMBL/GenBank/DDBJ whole genome shotgun (WGS) entry which is preliminary data.</text>
</comment>
<gene>
    <name evidence="2" type="ORF">ACCQ42_02075</name>
</gene>
<protein>
    <submittedName>
        <fullName evidence="2">Uncharacterized protein</fullName>
    </submittedName>
</protein>
<feature type="signal peptide" evidence="1">
    <location>
        <begin position="1"/>
        <end position="22"/>
    </location>
</feature>
<keyword evidence="3" id="KW-1185">Reference proteome</keyword>
<evidence type="ECO:0000256" key="1">
    <source>
        <dbReference type="SAM" id="SignalP"/>
    </source>
</evidence>